<protein>
    <submittedName>
        <fullName evidence="1">Uncharacterized protein</fullName>
    </submittedName>
</protein>
<dbReference type="Proteomes" id="UP001634007">
    <property type="component" value="Unassembled WGS sequence"/>
</dbReference>
<keyword evidence="2" id="KW-1185">Reference proteome</keyword>
<evidence type="ECO:0000313" key="1">
    <source>
        <dbReference type="EMBL" id="KAL3745383.1"/>
    </source>
</evidence>
<proteinExistence type="predicted"/>
<dbReference type="EMBL" id="JBJKBG010000003">
    <property type="protein sequence ID" value="KAL3745383.1"/>
    <property type="molecule type" value="Genomic_DNA"/>
</dbReference>
<dbReference type="PANTHER" id="PTHR37763:SF1">
    <property type="entry name" value="EXOSOME COMPLEX EXONUCLEASE"/>
    <property type="match status" value="1"/>
</dbReference>
<sequence>MARRHLWSSLCWGKHLDARRNGFVRRNVMFYHSFGETRGVTLPARWYEKAFRKMTKLSDCLKDVDSVNGRLVNVKDGSIVIDDLMEHKVRTFKSLARAFIGSPSIQQTLKRSILASSADAKSTPHVCFGEVSEREPTVISSLTKISDILNISAQQRKSVRVAVCPQVTRQQIWTATLEEVLNGLKYELEILNGRCPRHATKMGQQIVSVCLKFLEENFTSFNPDSSSWMRVSAAAKADSTASRKWEDVLEIFDDLIRCIKYEEELLLHLKKLEAMKEGLSQIRDVGVDRCIGYKDARHQESLVHKKLTKTLGYSSPCLFTLLLYYLYGYVRDLEVDLSGGIWGHGEGEGSKRCLHMGRILASDEENIIWNGVKHLHKVLGLFKFVWETAGMKGVLELQGHLWCMGAEDRTLTYKGNLYVIHGITL</sequence>
<accession>A0ABD3L115</accession>
<reference evidence="1 2" key="1">
    <citation type="submission" date="2024-11" db="EMBL/GenBank/DDBJ databases">
        <title>Chromosome-level genome assembly of Eucalyptus globulus Labill. provides insights into its genome evolution.</title>
        <authorList>
            <person name="Li X."/>
        </authorList>
    </citation>
    <scope>NUCLEOTIDE SEQUENCE [LARGE SCALE GENOMIC DNA]</scope>
    <source>
        <strain evidence="1">CL2024</strain>
        <tissue evidence="1">Fresh tender leaves</tissue>
    </source>
</reference>
<comment type="caution">
    <text evidence="1">The sequence shown here is derived from an EMBL/GenBank/DDBJ whole genome shotgun (WGS) entry which is preliminary data.</text>
</comment>
<name>A0ABD3L115_EUCGL</name>
<organism evidence="1 2">
    <name type="scientific">Eucalyptus globulus</name>
    <name type="common">Tasmanian blue gum</name>
    <dbReference type="NCBI Taxonomy" id="34317"/>
    <lineage>
        <taxon>Eukaryota</taxon>
        <taxon>Viridiplantae</taxon>
        <taxon>Streptophyta</taxon>
        <taxon>Embryophyta</taxon>
        <taxon>Tracheophyta</taxon>
        <taxon>Spermatophyta</taxon>
        <taxon>Magnoliopsida</taxon>
        <taxon>eudicotyledons</taxon>
        <taxon>Gunneridae</taxon>
        <taxon>Pentapetalae</taxon>
        <taxon>rosids</taxon>
        <taxon>malvids</taxon>
        <taxon>Myrtales</taxon>
        <taxon>Myrtaceae</taxon>
        <taxon>Myrtoideae</taxon>
        <taxon>Eucalypteae</taxon>
        <taxon>Eucalyptus</taxon>
    </lineage>
</organism>
<evidence type="ECO:0000313" key="2">
    <source>
        <dbReference type="Proteomes" id="UP001634007"/>
    </source>
</evidence>
<gene>
    <name evidence="1" type="ORF">ACJRO7_014482</name>
</gene>
<dbReference type="AlphaFoldDB" id="A0ABD3L115"/>
<dbReference type="PANTHER" id="PTHR37763">
    <property type="entry name" value="EXOSOME COMPLEX EXONUCLEASE"/>
    <property type="match status" value="1"/>
</dbReference>